<organism evidence="1 2">
    <name type="scientific">Streptomyces marianii</name>
    <dbReference type="NCBI Taxonomy" id="1817406"/>
    <lineage>
        <taxon>Bacteria</taxon>
        <taxon>Bacillati</taxon>
        <taxon>Actinomycetota</taxon>
        <taxon>Actinomycetes</taxon>
        <taxon>Kitasatosporales</taxon>
        <taxon>Streptomycetaceae</taxon>
        <taxon>Streptomyces</taxon>
    </lineage>
</organism>
<dbReference type="Pfam" id="PF01663">
    <property type="entry name" value="Phosphodiest"/>
    <property type="match status" value="1"/>
</dbReference>
<comment type="caution">
    <text evidence="1">The sequence shown here is derived from an EMBL/GenBank/DDBJ whole genome shotgun (WGS) entry which is preliminary data.</text>
</comment>
<dbReference type="Gene3D" id="3.40.720.10">
    <property type="entry name" value="Alkaline Phosphatase, subunit A"/>
    <property type="match status" value="1"/>
</dbReference>
<name>A0A5R9DYV0_9ACTN</name>
<dbReference type="InterPro" id="IPR017850">
    <property type="entry name" value="Alkaline_phosphatase_core_sf"/>
</dbReference>
<reference evidence="1 2" key="1">
    <citation type="submission" date="2019-05" db="EMBL/GenBank/DDBJ databases">
        <title>Streptomyces marianii sp. nov., a novel marine actinomycete from southern coast of India.</title>
        <authorList>
            <person name="Iniyan A.M."/>
            <person name="Wink J."/>
            <person name="Ramprasad E."/>
            <person name="Ramana C.V."/>
            <person name="Bunk B."/>
            <person name="Sproer C."/>
            <person name="Joseph F.-J.R.S."/>
            <person name="Vincent S.G.P."/>
        </authorList>
    </citation>
    <scope>NUCLEOTIDE SEQUENCE [LARGE SCALE GENOMIC DNA]</scope>
    <source>
        <strain evidence="1 2">ICN19</strain>
    </source>
</reference>
<keyword evidence="2" id="KW-1185">Reference proteome</keyword>
<dbReference type="SUPFAM" id="SSF53649">
    <property type="entry name" value="Alkaline phosphatase-like"/>
    <property type="match status" value="1"/>
</dbReference>
<dbReference type="PANTHER" id="PTHR10151:SF120">
    <property type="entry name" value="BIS(5'-ADENOSYL)-TRIPHOSPHATASE"/>
    <property type="match status" value="1"/>
</dbReference>
<dbReference type="OrthoDB" id="9771966at2"/>
<evidence type="ECO:0000313" key="1">
    <source>
        <dbReference type="EMBL" id="TLQ41942.1"/>
    </source>
</evidence>
<sequence>MTADRDDRATGRSTRSVAVLCTVGLTPRLLHHMPNVRAIGEHGFTAALDTVFPAVTATVQASLTTGLLPRDHGAVANGWYFRDHGEVHMWRQHNALVRGEKVWHAARAHDAGHTAAYLCWWWAMGAEVDTVLTPRPVYRYDGRKQPDCYTVPATLRNELRSRQGDFPLFSYWGPGAGIDSTRWIVGAARHVVHRRRPDLSFVYVPHLDYDLQRFGPDSEQAVQAARDADAALGPLLDDLRERGTAVVALSEYGVTPVSRPIDINRELRRAGLLHVFTQRGMEYLDPHTSQAFAVADHQAAHVYVADSADVPRVRDVLKGVEGLDEVWDRTEQAAYGIDHPNAGELVAVARPDAWFTYYYWLDDDRAPDFARGVEIHRKPGYDPAELFFDPTDRLVKARAALTLLRKKAGMRAPMTVVPLDPSCVRGSHGRLPDSDRDAPMLLCSDPAQERPRYHAADVKELILRLHGYA</sequence>
<dbReference type="GO" id="GO:0016787">
    <property type="term" value="F:hydrolase activity"/>
    <property type="evidence" value="ECO:0007669"/>
    <property type="project" value="UniProtKB-ARBA"/>
</dbReference>
<gene>
    <name evidence="1" type="ORF">FEF34_00370</name>
</gene>
<dbReference type="InterPro" id="IPR002591">
    <property type="entry name" value="Phosphodiest/P_Trfase"/>
</dbReference>
<dbReference type="Proteomes" id="UP000305921">
    <property type="component" value="Unassembled WGS sequence"/>
</dbReference>
<evidence type="ECO:0000313" key="2">
    <source>
        <dbReference type="Proteomes" id="UP000305921"/>
    </source>
</evidence>
<proteinExistence type="predicted"/>
<dbReference type="RefSeq" id="WP_138051354.1">
    <property type="nucleotide sequence ID" value="NZ_VAWE01000001.1"/>
</dbReference>
<dbReference type="EMBL" id="VAWE01000001">
    <property type="protein sequence ID" value="TLQ41942.1"/>
    <property type="molecule type" value="Genomic_DNA"/>
</dbReference>
<accession>A0A5R9DYV0</accession>
<protein>
    <submittedName>
        <fullName evidence="1">Alkaline phosphatase family protein</fullName>
    </submittedName>
</protein>
<dbReference type="AlphaFoldDB" id="A0A5R9DYV0"/>
<dbReference type="PANTHER" id="PTHR10151">
    <property type="entry name" value="ECTONUCLEOTIDE PYROPHOSPHATASE/PHOSPHODIESTERASE"/>
    <property type="match status" value="1"/>
</dbReference>